<evidence type="ECO:0000256" key="2">
    <source>
        <dbReference type="SAM" id="SignalP"/>
    </source>
</evidence>
<gene>
    <name evidence="3" type="primary">omcH</name>
    <name evidence="3" type="ORF">GMLC_36910</name>
</gene>
<dbReference type="PANTHER" id="PTHR35038:SF6">
    <property type="entry name" value="SURFACE LOCALIZED DECAHEME CYTOCHROME C LIPOPROTEIN"/>
    <property type="match status" value="1"/>
</dbReference>
<dbReference type="AlphaFoldDB" id="A0A6V8NBW7"/>
<organism evidence="3 4">
    <name type="scientific">Geomonas limicola</name>
    <dbReference type="NCBI Taxonomy" id="2740186"/>
    <lineage>
        <taxon>Bacteria</taxon>
        <taxon>Pseudomonadati</taxon>
        <taxon>Thermodesulfobacteriota</taxon>
        <taxon>Desulfuromonadia</taxon>
        <taxon>Geobacterales</taxon>
        <taxon>Geobacteraceae</taxon>
        <taxon>Geomonas</taxon>
    </lineage>
</organism>
<dbReference type="EMBL" id="BLXZ01000008">
    <property type="protein sequence ID" value="GFO70112.1"/>
    <property type="molecule type" value="Genomic_DNA"/>
</dbReference>
<evidence type="ECO:0000313" key="3">
    <source>
        <dbReference type="EMBL" id="GFO70112.1"/>
    </source>
</evidence>
<feature type="chain" id="PRO_5027758269" evidence="2">
    <location>
        <begin position="34"/>
        <end position="959"/>
    </location>
</feature>
<dbReference type="Proteomes" id="UP000587586">
    <property type="component" value="Unassembled WGS sequence"/>
</dbReference>
<dbReference type="InterPro" id="IPR036280">
    <property type="entry name" value="Multihaem_cyt_sf"/>
</dbReference>
<feature type="signal peptide" evidence="2">
    <location>
        <begin position="1"/>
        <end position="33"/>
    </location>
</feature>
<dbReference type="SUPFAM" id="SSF48695">
    <property type="entry name" value="Multiheme cytochromes"/>
    <property type="match status" value="3"/>
</dbReference>
<proteinExistence type="predicted"/>
<evidence type="ECO:0000313" key="4">
    <source>
        <dbReference type="Proteomes" id="UP000587586"/>
    </source>
</evidence>
<dbReference type="Gene3D" id="3.90.10.10">
    <property type="entry name" value="Cytochrome C3"/>
    <property type="match status" value="3"/>
</dbReference>
<reference evidence="4" key="1">
    <citation type="submission" date="2020-06" db="EMBL/GenBank/DDBJ databases">
        <title>Draft genomic sequecing of Geomonas sp. Red745.</title>
        <authorList>
            <person name="Itoh H."/>
            <person name="Xu Z.X."/>
            <person name="Ushijima N."/>
            <person name="Masuda Y."/>
            <person name="Shiratori Y."/>
            <person name="Senoo K."/>
        </authorList>
    </citation>
    <scope>NUCLEOTIDE SEQUENCE [LARGE SCALE GENOMIC DNA]</scope>
    <source>
        <strain evidence="4">Red745</strain>
    </source>
</reference>
<keyword evidence="1 2" id="KW-0732">Signal</keyword>
<name>A0A6V8NBW7_9BACT</name>
<dbReference type="NCBIfam" id="TIGR01904">
    <property type="entry name" value="GSu_C4xC__C2xCH"/>
    <property type="match status" value="5"/>
</dbReference>
<comment type="caution">
    <text evidence="3">The sequence shown here is derived from an EMBL/GenBank/DDBJ whole genome shotgun (WGS) entry which is preliminary data.</text>
</comment>
<keyword evidence="4" id="KW-1185">Reference proteome</keyword>
<dbReference type="PANTHER" id="PTHR35038">
    <property type="entry name" value="DISSIMILATORY SULFITE REDUCTASE SIRA"/>
    <property type="match status" value="1"/>
</dbReference>
<accession>A0A6V8NBW7</accession>
<dbReference type="InterPro" id="IPR051829">
    <property type="entry name" value="Multiheme_Cytochr_ET"/>
</dbReference>
<sequence length="959" mass="96511">MNNRRRGAFGVVRAAAALLSLGLTLVWAGLAQAQPQYSLSCISCHQMPPLDSGTAKKNPYTGAIPGNHQGHASASVNSCVICHGTGVTSYANGHRNKVIELSDSIGYSRKAVGVFLNQTSVPPATLGSCSAVACHSDGKGNLKATPAWGAVAFQSPADCGQCHGNAPATGNHPVTGSKHAAYFGTSTTSCAKCHADHTVEVKPFAHASSAGRRAIQVQFAGGGSFAGTSCSTVYCHSNGKGTFTTATWGATLDCAGCHGTATSTGATALSAKHALHVNNAAVLGSNYGCVECHSATVSSNTAIADFTKHANGSLDLAGARVGTVSAGSCATSYCHSDGKGTQKTVTWTQTQTLDCKGCHGSDATPAFTSVAGEPNYTNAGSGVARANSHKNHVAAASDCQNCHATTTVDGLSIKSGSTVHTNSAIDVVAGNGKSFTVSGKTCSNVSCHSGNGIIANVAAATWGASLGCAGCHGDATTLATNAHAKHVSGKGYACATCHSSTVTGSTTIANPALHGDGIVEVAGSFTYTAAAKTCATAACHGTSTPSWTNTASGACGSCHAALSTTGGVIATNGHGAHFTAAYGPAMSASSATSCAVCHIYTTDTAATHVDGTVQLAAGFNKVGTCTGCHQQSTTWTGGRVTCESCHSTAGGALSVIGGVTAPDKTLAATKGHGRTGIAQACTACHDNTGSHISGVLGDNNRLLAGLTGAANQECNYCHNNAAKVTPQHLNMQVHVGSGATCAACHDAHGTANANMVATSMNATAVSFSGTDFVNTQGTGVCQACHTATLYFKKGVNETNHPTTNCLDCHAHNAASGTAFEPNRACDSCHGYPPVPRKTLSAFTFGVQGSWSSARFEDYSGGGGAHVVAGHIPKSAKASDGWANCIPCHAGGATNHAKVIPARSHVENVSVKIDPKYRFSNDVLASYTSAKLVSGGANKTGSCFNVSCHFAPTPKWSTER</sequence>
<dbReference type="InterPro" id="IPR010176">
    <property type="entry name" value="C4xCH_C2xCH_motif_GEOSU"/>
</dbReference>
<evidence type="ECO:0000256" key="1">
    <source>
        <dbReference type="ARBA" id="ARBA00022729"/>
    </source>
</evidence>
<dbReference type="GO" id="GO:0016491">
    <property type="term" value="F:oxidoreductase activity"/>
    <property type="evidence" value="ECO:0007669"/>
    <property type="project" value="TreeGrafter"/>
</dbReference>
<dbReference type="RefSeq" id="WP_183362694.1">
    <property type="nucleotide sequence ID" value="NZ_BLXZ01000008.1"/>
</dbReference>
<protein>
    <submittedName>
        <fullName evidence="3">Cytochrome c</fullName>
    </submittedName>
</protein>
<dbReference type="Pfam" id="PF09698">
    <property type="entry name" value="GSu_C4xC__C2xCH"/>
    <property type="match status" value="3"/>
</dbReference>